<proteinExistence type="inferred from homology"/>
<dbReference type="SUPFAM" id="SSF52768">
    <property type="entry name" value="Arginase/deacetylase"/>
    <property type="match status" value="1"/>
</dbReference>
<evidence type="ECO:0000259" key="2">
    <source>
        <dbReference type="Pfam" id="PF00850"/>
    </source>
</evidence>
<reference evidence="3 4" key="1">
    <citation type="submission" date="2020-10" db="EMBL/GenBank/DDBJ databases">
        <title>Complete genome sequence of Paludibaculum fermentans P105T, a facultatively anaerobic acidobacterium capable of dissimilatory Fe(III) reduction.</title>
        <authorList>
            <person name="Dedysh S.N."/>
            <person name="Beletsky A.V."/>
            <person name="Kulichevskaya I.S."/>
            <person name="Mardanov A.V."/>
            <person name="Ravin N.V."/>
        </authorList>
    </citation>
    <scope>NUCLEOTIDE SEQUENCE [LARGE SCALE GENOMIC DNA]</scope>
    <source>
        <strain evidence="3 4">P105</strain>
    </source>
</reference>
<dbReference type="Pfam" id="PF00850">
    <property type="entry name" value="Hist_deacetyl"/>
    <property type="match status" value="1"/>
</dbReference>
<dbReference type="CDD" id="cd09992">
    <property type="entry name" value="HDAC_classII"/>
    <property type="match status" value="1"/>
</dbReference>
<dbReference type="PANTHER" id="PTHR10625">
    <property type="entry name" value="HISTONE DEACETYLASE HDAC1-RELATED"/>
    <property type="match status" value="1"/>
</dbReference>
<dbReference type="Proteomes" id="UP000593892">
    <property type="component" value="Chromosome"/>
</dbReference>
<dbReference type="GO" id="GO:0040029">
    <property type="term" value="P:epigenetic regulation of gene expression"/>
    <property type="evidence" value="ECO:0007669"/>
    <property type="project" value="TreeGrafter"/>
</dbReference>
<protein>
    <submittedName>
        <fullName evidence="3">Histone deacetylase</fullName>
    </submittedName>
</protein>
<dbReference type="PRINTS" id="PR01270">
    <property type="entry name" value="HDASUPER"/>
</dbReference>
<dbReference type="Gene3D" id="3.40.800.20">
    <property type="entry name" value="Histone deacetylase domain"/>
    <property type="match status" value="1"/>
</dbReference>
<sequence length="323" mass="34406">MPLQGQDEPPSTGLVFDSAFQLHDPGPAHPESPDRYRALKKALQQGELAGRLKHLPARMVEEEDLLLCHTRAYLSTVRHDIARHSPALSTGDTGLCEKSLDVAMLAVGAAFAAVDAVMLGQVSNAFAAVRPPGHHATASRGMGFCIFNNVALAARHARKVHGVDRVLIVDWDVHHGNGTQDIFYQDPSVFFFSTHQTPWYPGTGAFDEVGSGSGKGTTMNCPFHAGAGHAEIVGAFRRKLVPAMAAYKPDLVLISAGFDSRKGDPLGRFLLKDDDFRELTAITMEVAAESAHGRVVSLLEGGYSLAGLAAAVTAHVEALLGLG</sequence>
<dbReference type="InterPro" id="IPR023696">
    <property type="entry name" value="Ureohydrolase_dom_sf"/>
</dbReference>
<organism evidence="3 4">
    <name type="scientific">Paludibaculum fermentans</name>
    <dbReference type="NCBI Taxonomy" id="1473598"/>
    <lineage>
        <taxon>Bacteria</taxon>
        <taxon>Pseudomonadati</taxon>
        <taxon>Acidobacteriota</taxon>
        <taxon>Terriglobia</taxon>
        <taxon>Bryobacterales</taxon>
        <taxon>Bryobacteraceae</taxon>
        <taxon>Paludibaculum</taxon>
    </lineage>
</organism>
<dbReference type="InterPro" id="IPR037138">
    <property type="entry name" value="His_deacetylse_dom_sf"/>
</dbReference>
<evidence type="ECO:0000313" key="3">
    <source>
        <dbReference type="EMBL" id="QOY86075.1"/>
    </source>
</evidence>
<evidence type="ECO:0000256" key="1">
    <source>
        <dbReference type="ARBA" id="ARBA00005947"/>
    </source>
</evidence>
<gene>
    <name evidence="3" type="ORF">IRI77_25120</name>
</gene>
<name>A0A7S7NM12_PALFE</name>
<dbReference type="EMBL" id="CP063849">
    <property type="protein sequence ID" value="QOY86075.1"/>
    <property type="molecule type" value="Genomic_DNA"/>
</dbReference>
<dbReference type="InterPro" id="IPR000286">
    <property type="entry name" value="HDACs"/>
</dbReference>
<accession>A0A7S7NM12</accession>
<comment type="similarity">
    <text evidence="1">Belongs to the histone deacetylase family.</text>
</comment>
<dbReference type="InterPro" id="IPR023801">
    <property type="entry name" value="His_deacetylse_dom"/>
</dbReference>
<dbReference type="PANTHER" id="PTHR10625:SF10">
    <property type="entry name" value="HISTONE DEACETYLASE HDAC1"/>
    <property type="match status" value="1"/>
</dbReference>
<dbReference type="RefSeq" id="WP_194447744.1">
    <property type="nucleotide sequence ID" value="NZ_CP063849.1"/>
</dbReference>
<dbReference type="KEGG" id="pfer:IRI77_25120"/>
<keyword evidence="4" id="KW-1185">Reference proteome</keyword>
<dbReference type="GO" id="GO:0004407">
    <property type="term" value="F:histone deacetylase activity"/>
    <property type="evidence" value="ECO:0007669"/>
    <property type="project" value="TreeGrafter"/>
</dbReference>
<dbReference type="AlphaFoldDB" id="A0A7S7NM12"/>
<feature type="domain" description="Histone deacetylase" evidence="2">
    <location>
        <begin position="29"/>
        <end position="319"/>
    </location>
</feature>
<evidence type="ECO:0000313" key="4">
    <source>
        <dbReference type="Proteomes" id="UP000593892"/>
    </source>
</evidence>